<keyword evidence="2" id="KW-1185">Reference proteome</keyword>
<evidence type="ECO:0000313" key="2">
    <source>
        <dbReference type="Proteomes" id="UP001596312"/>
    </source>
</evidence>
<gene>
    <name evidence="1" type="ORF">ACFQGH_18750</name>
</gene>
<protein>
    <submittedName>
        <fullName evidence="1">Uncharacterized protein</fullName>
    </submittedName>
</protein>
<accession>A0ABD5V6I6</accession>
<proteinExistence type="predicted"/>
<evidence type="ECO:0000313" key="1">
    <source>
        <dbReference type="EMBL" id="MFC6907223.1"/>
    </source>
</evidence>
<dbReference type="AlphaFoldDB" id="A0ABD5V6I6"/>
<organism evidence="1 2">
    <name type="scientific">Halalkalicoccus tibetensis</name>
    <dbReference type="NCBI Taxonomy" id="175632"/>
    <lineage>
        <taxon>Archaea</taxon>
        <taxon>Methanobacteriati</taxon>
        <taxon>Methanobacteriota</taxon>
        <taxon>Stenosarchaea group</taxon>
        <taxon>Halobacteria</taxon>
        <taxon>Halobacteriales</taxon>
        <taxon>Halococcaceae</taxon>
        <taxon>Halalkalicoccus</taxon>
    </lineage>
</organism>
<dbReference type="Proteomes" id="UP001596312">
    <property type="component" value="Unassembled WGS sequence"/>
</dbReference>
<dbReference type="RefSeq" id="WP_340605816.1">
    <property type="nucleotide sequence ID" value="NZ_JBBMXV010000013.1"/>
</dbReference>
<sequence>MADQREVEQAVYRLTPAGTAEVAELIGLSRQATMYRLRALDHREYIWSKKVGPTKVWMHPRIMDDPDPKRDTSAEGLEARVFGDLYRVSRGQPPYGGTPRKRCFCAVDLDIDPESEDLFAPSYGGRIVYKGASEDQ</sequence>
<name>A0ABD5V6I6_9EURY</name>
<dbReference type="EMBL" id="JBHSXQ010000013">
    <property type="protein sequence ID" value="MFC6907223.1"/>
    <property type="molecule type" value="Genomic_DNA"/>
</dbReference>
<comment type="caution">
    <text evidence="1">The sequence shown here is derived from an EMBL/GenBank/DDBJ whole genome shotgun (WGS) entry which is preliminary data.</text>
</comment>
<reference evidence="1 2" key="1">
    <citation type="journal article" date="2019" name="Int. J. Syst. Evol. Microbiol.">
        <title>The Global Catalogue of Microorganisms (GCM) 10K type strain sequencing project: providing services to taxonomists for standard genome sequencing and annotation.</title>
        <authorList>
            <consortium name="The Broad Institute Genomics Platform"/>
            <consortium name="The Broad Institute Genome Sequencing Center for Infectious Disease"/>
            <person name="Wu L."/>
            <person name="Ma J."/>
        </authorList>
    </citation>
    <scope>NUCLEOTIDE SEQUENCE [LARGE SCALE GENOMIC DNA]</scope>
    <source>
        <strain evidence="1 2">CGMCC 1.3240</strain>
    </source>
</reference>